<evidence type="ECO:0000256" key="1">
    <source>
        <dbReference type="SAM" id="MobiDB-lite"/>
    </source>
</evidence>
<dbReference type="InterPro" id="IPR013103">
    <property type="entry name" value="RVT_2"/>
</dbReference>
<evidence type="ECO:0000313" key="3">
    <source>
        <dbReference type="EMBL" id="RKF55234.1"/>
    </source>
</evidence>
<feature type="domain" description="Reverse transcriptase Ty1/copia-type" evidence="2">
    <location>
        <begin position="669"/>
        <end position="916"/>
    </location>
</feature>
<dbReference type="SUPFAM" id="SSF56672">
    <property type="entry name" value="DNA/RNA polymerases"/>
    <property type="match status" value="1"/>
</dbReference>
<dbReference type="Proteomes" id="UP000285405">
    <property type="component" value="Unassembled WGS sequence"/>
</dbReference>
<feature type="region of interest" description="Disordered" evidence="1">
    <location>
        <begin position="570"/>
        <end position="609"/>
    </location>
</feature>
<organism evidence="3 4">
    <name type="scientific">Golovinomyces cichoracearum</name>
    <dbReference type="NCBI Taxonomy" id="62708"/>
    <lineage>
        <taxon>Eukaryota</taxon>
        <taxon>Fungi</taxon>
        <taxon>Dikarya</taxon>
        <taxon>Ascomycota</taxon>
        <taxon>Pezizomycotina</taxon>
        <taxon>Leotiomycetes</taxon>
        <taxon>Erysiphales</taxon>
        <taxon>Erysiphaceae</taxon>
        <taxon>Golovinomyces</taxon>
    </lineage>
</organism>
<feature type="compositionally biased region" description="Acidic residues" evidence="1">
    <location>
        <begin position="570"/>
        <end position="583"/>
    </location>
</feature>
<comment type="caution">
    <text evidence="3">The sequence shown here is derived from an EMBL/GenBank/DDBJ whole genome shotgun (WGS) entry which is preliminary data.</text>
</comment>
<evidence type="ECO:0000313" key="4">
    <source>
        <dbReference type="Proteomes" id="UP000285405"/>
    </source>
</evidence>
<dbReference type="EMBL" id="MCBR01020551">
    <property type="protein sequence ID" value="RKF55234.1"/>
    <property type="molecule type" value="Genomic_DNA"/>
</dbReference>
<gene>
    <name evidence="3" type="ORF">GcC1_205015</name>
</gene>
<protein>
    <submittedName>
        <fullName evidence="3">Retrotransposon polyprotein</fullName>
    </submittedName>
</protein>
<dbReference type="Pfam" id="PF07727">
    <property type="entry name" value="RVT_2"/>
    <property type="match status" value="1"/>
</dbReference>
<reference evidence="3 4" key="1">
    <citation type="journal article" date="2018" name="BMC Genomics">
        <title>Comparative genome analyses reveal sequence features reflecting distinct modes of host-adaptation between dicot and monocot powdery mildew.</title>
        <authorList>
            <person name="Wu Y."/>
            <person name="Ma X."/>
            <person name="Pan Z."/>
            <person name="Kale S.D."/>
            <person name="Song Y."/>
            <person name="King H."/>
            <person name="Zhang Q."/>
            <person name="Presley C."/>
            <person name="Deng X."/>
            <person name="Wei C.I."/>
            <person name="Xiao S."/>
        </authorList>
    </citation>
    <scope>NUCLEOTIDE SEQUENCE [LARGE SCALE GENOMIC DNA]</scope>
    <source>
        <strain evidence="3">UCSC1</strain>
    </source>
</reference>
<dbReference type="OrthoDB" id="3432594at2759"/>
<accession>A0A420HCR4</accession>
<evidence type="ECO:0000259" key="2">
    <source>
        <dbReference type="Pfam" id="PF07727"/>
    </source>
</evidence>
<dbReference type="Pfam" id="PF14223">
    <property type="entry name" value="Retrotran_gag_2"/>
    <property type="match status" value="1"/>
</dbReference>
<proteinExistence type="predicted"/>
<sequence length="943" mass="107709">MGEEKATIPSTPAASIDEEINGGLSMSGLLLPSSIKLEGAENYMQWKQVMGNTKASNVIMYNCNASTQSVITNCGTAAEMWEALEQTYEGTGIVVQHQELINFVSIKYEDFNNLTLFITSFRNTIQRLAQAKRKNRPKEADTDELVADIQDEARRSDQPEIKFEMSETTRALNANLKEPNRKPDKRCNTCGSIYHKKYNCLHNNEERRKAWEEKTGKKWLSKEEFDKVKEGVDTIEPDSTSSYIVNKKVILYNSSHDAKRVFPLSHSKYPMPLMSTTFLPKALTNKRTTIISKDRWLADSGTDTMVTNSITDFTSYKEDRFEIESASGTTTSPGRNTSKRYAGGSLHADQILFVDCDTSNSVELCQVDKSGFIQESRHFHTSAYFSALVTASNNVSLETWHRRLAHTSLKNVLCTKDMVDGLKFCDEKNSPNSLISPVSVISDACELGTPIEHKRKYIRNKATDVLARIHVDTFQISPEGLNNHKYGMISTDEATSERWEAEILQHDTEISIHPSDMRQIVDTQNPYHQHDEIDSTEHFRDNENAPSSETVSHNPSGSEIYQQIQNQENIDETESEMTEDQEDPLPTRRYNTRGANAKPWRKQAENESVHGHNASKYGAYPIAYAAQYIAGTDLKMDPQSYEEAMSRTVADEWRAAIYKEYNQLYDKQTWTLQKRSTVPPEFRPLSGKLVFKTKRNQDGEILKYRVRWVVRGFEQRSGIDYDKTFASTCASTTWKLAIALAAKYGYEIHQMDVVAAFLHGDIEGRVYVEMPSMWKETIGLTHEGDVCKLSKALYGLKQSPRLWQKKLREVLRRLNYEPLPSDEVAYVNTSSNNFSAIITHVDDFLIIAKSGEELQKFKEDISKELDIEDLGYAHYFLGVRIVRNYNAIYLCQDAYINKILCNFNMENCSHEPTPMEEGAREWLIPYDKQVSLENTRLFQRIMG</sequence>
<dbReference type="InterPro" id="IPR043502">
    <property type="entry name" value="DNA/RNA_pol_sf"/>
</dbReference>
<dbReference type="AlphaFoldDB" id="A0A420HCR4"/>
<name>A0A420HCR4_9PEZI</name>